<dbReference type="InterPro" id="IPR000408">
    <property type="entry name" value="Reg_chr_condens"/>
</dbReference>
<dbReference type="SUPFAM" id="SSF50985">
    <property type="entry name" value="RCC1/BLIP-II"/>
    <property type="match status" value="1"/>
</dbReference>
<dbReference type="InterPro" id="IPR051553">
    <property type="entry name" value="Ran_GTPase-activating"/>
</dbReference>
<dbReference type="Pfam" id="PF13540">
    <property type="entry name" value="RCC1_2"/>
    <property type="match status" value="1"/>
</dbReference>
<evidence type="ECO:0000256" key="1">
    <source>
        <dbReference type="PROSITE-ProRule" id="PRU00235"/>
    </source>
</evidence>
<dbReference type="PROSITE" id="PS50012">
    <property type="entry name" value="RCC1_3"/>
    <property type="match status" value="1"/>
</dbReference>
<protein>
    <submittedName>
        <fullName evidence="3">Uncharacterized protein</fullName>
    </submittedName>
</protein>
<dbReference type="RefSeq" id="XP_067755183.1">
    <property type="nucleotide sequence ID" value="XM_067899977.1"/>
</dbReference>
<comment type="caution">
    <text evidence="3">The sequence shown here is derived from an EMBL/GenBank/DDBJ whole genome shotgun (WGS) entry which is preliminary data.</text>
</comment>
<dbReference type="InterPro" id="IPR009091">
    <property type="entry name" value="RCC1/BLIP-II"/>
</dbReference>
<dbReference type="PANTHER" id="PTHR45982">
    <property type="entry name" value="REGULATOR OF CHROMOSOME CONDENSATION"/>
    <property type="match status" value="1"/>
</dbReference>
<evidence type="ECO:0000313" key="4">
    <source>
        <dbReference type="Proteomes" id="UP000674318"/>
    </source>
</evidence>
<gene>
    <name evidence="3" type="ORF">JKF63_03981</name>
</gene>
<organism evidence="3 4">
    <name type="scientific">Porcisia hertigi</name>
    <dbReference type="NCBI Taxonomy" id="2761500"/>
    <lineage>
        <taxon>Eukaryota</taxon>
        <taxon>Discoba</taxon>
        <taxon>Euglenozoa</taxon>
        <taxon>Kinetoplastea</taxon>
        <taxon>Metakinetoplastina</taxon>
        <taxon>Trypanosomatida</taxon>
        <taxon>Trypanosomatidae</taxon>
        <taxon>Leishmaniinae</taxon>
        <taxon>Porcisia</taxon>
    </lineage>
</organism>
<dbReference type="OrthoDB" id="277444at2759"/>
<dbReference type="KEGG" id="phet:94290054"/>
<keyword evidence="4" id="KW-1185">Reference proteome</keyword>
<dbReference type="GO" id="GO:0005085">
    <property type="term" value="F:guanyl-nucleotide exchange factor activity"/>
    <property type="evidence" value="ECO:0007669"/>
    <property type="project" value="TreeGrafter"/>
</dbReference>
<proteinExistence type="predicted"/>
<dbReference type="AlphaFoldDB" id="A0A836I6N0"/>
<evidence type="ECO:0000256" key="2">
    <source>
        <dbReference type="SAM" id="MobiDB-lite"/>
    </source>
</evidence>
<evidence type="ECO:0000313" key="3">
    <source>
        <dbReference type="EMBL" id="KAG5497715.1"/>
    </source>
</evidence>
<dbReference type="PANTHER" id="PTHR45982:SF1">
    <property type="entry name" value="REGULATOR OF CHROMOSOME CONDENSATION"/>
    <property type="match status" value="1"/>
</dbReference>
<dbReference type="Gene3D" id="2.130.10.30">
    <property type="entry name" value="Regulator of chromosome condensation 1/beta-lactamase-inhibitor protein II"/>
    <property type="match status" value="2"/>
</dbReference>
<sequence length="545" mass="58278">MEIKRASRALLRRLHTRIIGMGSVCGLAPSPPAELFLKTLPSPRDVDPAKYHRFQREEAQERAGRTHLTAAGASLLKSPEPFYDVVDAAAGHKHVAMLTREGNLITVGDNRYGQTGALNSEGEDGGGGAGASPSRARSGAQHGAEGSSVVLTSSVLADLDPLYIDLDGAFSQTAPSITTRVACGSNFSLVYQCGGRRAIAFGNNHMGQLGVGHKQRIDGVRGFTEWDPAASWWPVGREKVLETVRCGFNHAVATLSDGELYAFGSNNWGELGIGSSDAPMSPTRIAFFEERGMRVAKVALGNSFTLFLTKQGRVFGCGATNSGQLPSNAFEPVPIPLARCFQQYSSDEAPRALGSAPKLIRVKDIACVGSLAVFVSAKNELLIQGSLPEYGVMIPSPRFVAVDQVPALKYFAARMGKPASETDYDIVEVVGGPSTLLVRYRNGCVAALGANTEGQLHNVTKVLNGKRVNLAPAFKATELFPMFAPTTPLWSTAWFASGKGFNLLFDNNEAYDVPETAAPIELPPGSGDTRRVALTRQRRLRSSLK</sequence>
<feature type="repeat" description="RCC1" evidence="1">
    <location>
        <begin position="258"/>
        <end position="311"/>
    </location>
</feature>
<feature type="compositionally biased region" description="Low complexity" evidence="2">
    <location>
        <begin position="131"/>
        <end position="140"/>
    </location>
</feature>
<dbReference type="Pfam" id="PF00415">
    <property type="entry name" value="RCC1"/>
    <property type="match status" value="1"/>
</dbReference>
<reference evidence="3 4" key="1">
    <citation type="submission" date="2021-02" db="EMBL/GenBank/DDBJ databases">
        <title>Porcisia hertigi Genome sequencing and assembly.</title>
        <authorList>
            <person name="Almutairi H."/>
            <person name="Gatherer D."/>
        </authorList>
    </citation>
    <scope>NUCLEOTIDE SEQUENCE [LARGE SCALE GENOMIC DNA]</scope>
    <source>
        <strain evidence="3 4">C119</strain>
    </source>
</reference>
<dbReference type="GO" id="GO:0005737">
    <property type="term" value="C:cytoplasm"/>
    <property type="evidence" value="ECO:0007669"/>
    <property type="project" value="TreeGrafter"/>
</dbReference>
<name>A0A836I6N0_9TRYP</name>
<dbReference type="GeneID" id="94290054"/>
<accession>A0A836I6N0</accession>
<dbReference type="PRINTS" id="PR00633">
    <property type="entry name" value="RCCNDNSATION"/>
</dbReference>
<dbReference type="EMBL" id="JAFJZO010000031">
    <property type="protein sequence ID" value="KAG5497715.1"/>
    <property type="molecule type" value="Genomic_DNA"/>
</dbReference>
<feature type="region of interest" description="Disordered" evidence="2">
    <location>
        <begin position="115"/>
        <end position="144"/>
    </location>
</feature>
<dbReference type="Proteomes" id="UP000674318">
    <property type="component" value="Unassembled WGS sequence"/>
</dbReference>